<accession>G8JR92</accession>
<name>G8JR92_ERECY</name>
<dbReference type="Pfam" id="PF02705">
    <property type="entry name" value="K_trans"/>
    <property type="match status" value="1"/>
</dbReference>
<dbReference type="AlphaFoldDB" id="G8JR92"/>
<feature type="transmembrane region" description="Helical" evidence="9">
    <location>
        <begin position="71"/>
        <end position="94"/>
    </location>
</feature>
<dbReference type="OMA" id="VTFITTC"/>
<dbReference type="NCBIfam" id="TIGR00794">
    <property type="entry name" value="kup"/>
    <property type="match status" value="1"/>
</dbReference>
<dbReference type="InParanoid" id="G8JR92"/>
<evidence type="ECO:0000256" key="6">
    <source>
        <dbReference type="ARBA" id="ARBA00022989"/>
    </source>
</evidence>
<evidence type="ECO:0000259" key="11">
    <source>
        <dbReference type="Pfam" id="PF22776"/>
    </source>
</evidence>
<keyword evidence="4 9" id="KW-0812">Transmembrane</keyword>
<feature type="domain" description="K+ potassium transporter C-terminal" evidence="11">
    <location>
        <begin position="600"/>
        <end position="666"/>
    </location>
</feature>
<proteinExistence type="predicted"/>
<keyword evidence="13" id="KW-1185">Reference proteome</keyword>
<dbReference type="InterPro" id="IPR053952">
    <property type="entry name" value="K_trans_C"/>
</dbReference>
<feature type="transmembrane region" description="Helical" evidence="9">
    <location>
        <begin position="498"/>
        <end position="516"/>
    </location>
</feature>
<comment type="subcellular location">
    <subcellularLocation>
        <location evidence="1">Membrane</location>
        <topology evidence="1">Multi-pass membrane protein</topology>
    </subcellularLocation>
</comment>
<dbReference type="GeneID" id="11468747"/>
<dbReference type="PANTHER" id="PTHR30540:SF83">
    <property type="entry name" value="K+ POTASSIUM TRANSPORTER"/>
    <property type="match status" value="1"/>
</dbReference>
<feature type="domain" description="K+ potassium transporter integral membrane" evidence="10">
    <location>
        <begin position="38"/>
        <end position="538"/>
    </location>
</feature>
<dbReference type="GO" id="GO:0015079">
    <property type="term" value="F:potassium ion transmembrane transporter activity"/>
    <property type="evidence" value="ECO:0007669"/>
    <property type="project" value="InterPro"/>
</dbReference>
<evidence type="ECO:0000256" key="2">
    <source>
        <dbReference type="ARBA" id="ARBA00022448"/>
    </source>
</evidence>
<evidence type="ECO:0000256" key="4">
    <source>
        <dbReference type="ARBA" id="ARBA00022692"/>
    </source>
</evidence>
<sequence>MEDFEAQSDKVFATSAVEEAPNEYIEKKDRKWLTTLTLAFSSLGSIYGDLGTSPLYVLTTLFDSGVEVSEANVFGALSCIFWVFTLIVICKYCLIVLTLGPNNGEGGQIAIYSKISQVLNTGPKGVSLAGNAPEKDSVILERSRTADNPTSTTSSLFRKKFSLLERANIRKGFSFSTMAMCLLGCSLVISDGLLTPTTSVLSAIDGIAVSVPSFKDKVLPISVCVLIGLFTLQPLGTNVVSALFSPVIFLWFITIFVIGVFNIVSYPMIFKTLNPVYAIRFLRHHGIYVLASVMLSITGCEAMFADVGHFSPLSVQLTLAFFVYPCLITTYLGQGAYLLKHPEAASNVFYMSIPGNADTWFYWFVFVIAALATVFASQTLILGVFSIIQQMVHLDCCPKLRIIHKSAKHHGRVYLPAVNIILMIAVICTCIGFKSSNNVTSAYGLGVSMDLFLTSTFMAICMIVVYNVHWAIVLAYYLGFGTFEIILVIGNLRKVADGAWFTLMMTAITTGIFALWRWGRNLMIREEQEGRPRLNQLIVNEQSRSQEVVQLGDEIPSINIALSHVDLIIEKQHQVKRLTKYPALALLFTELTPLLESAGSVPKLFSEIANSFPNIPEFFVFVAIKIVSVPYLEVDQRVLVEPMKNVNGFYRCVFQFGFMNKVAVAEEDVRHLLSIIALSNPNQYHSVSKSLGAQELPVIRIFGSNVIRGKRTQEWEGKSMFSSPKAITKFFLKPLEVGLSIISFTHFISYKIIQSCAAGQNTLVM</sequence>
<keyword evidence="3" id="KW-0633">Potassium transport</keyword>
<keyword evidence="5" id="KW-0630">Potassium</keyword>
<dbReference type="OrthoDB" id="504708at2759"/>
<dbReference type="RefSeq" id="XP_003645478.1">
    <property type="nucleotide sequence ID" value="XM_003645430.1"/>
</dbReference>
<dbReference type="PANTHER" id="PTHR30540">
    <property type="entry name" value="OSMOTIC STRESS POTASSIUM TRANSPORTER"/>
    <property type="match status" value="1"/>
</dbReference>
<evidence type="ECO:0000256" key="8">
    <source>
        <dbReference type="ARBA" id="ARBA00023136"/>
    </source>
</evidence>
<feature type="transmembrane region" description="Helical" evidence="9">
    <location>
        <begin position="473"/>
        <end position="492"/>
    </location>
</feature>
<keyword evidence="2" id="KW-0813">Transport</keyword>
<evidence type="ECO:0000313" key="12">
    <source>
        <dbReference type="EMBL" id="AET38661.1"/>
    </source>
</evidence>
<feature type="transmembrane region" description="Helical" evidence="9">
    <location>
        <begin position="317"/>
        <end position="339"/>
    </location>
</feature>
<feature type="transmembrane region" description="Helical" evidence="9">
    <location>
        <begin position="359"/>
        <end position="392"/>
    </location>
</feature>
<dbReference type="InterPro" id="IPR003855">
    <property type="entry name" value="K+_transporter"/>
</dbReference>
<dbReference type="HOGENOM" id="CLU_008142_4_0_1"/>
<dbReference type="InterPro" id="IPR053951">
    <property type="entry name" value="K_trans_N"/>
</dbReference>
<evidence type="ECO:0000256" key="7">
    <source>
        <dbReference type="ARBA" id="ARBA00023065"/>
    </source>
</evidence>
<organism evidence="12 13">
    <name type="scientific">Eremothecium cymbalariae (strain CBS 270.75 / DBVPG 7215 / KCTC 17166 / NRRL Y-17582)</name>
    <name type="common">Yeast</name>
    <dbReference type="NCBI Taxonomy" id="931890"/>
    <lineage>
        <taxon>Eukaryota</taxon>
        <taxon>Fungi</taxon>
        <taxon>Dikarya</taxon>
        <taxon>Ascomycota</taxon>
        <taxon>Saccharomycotina</taxon>
        <taxon>Saccharomycetes</taxon>
        <taxon>Saccharomycetales</taxon>
        <taxon>Saccharomycetaceae</taxon>
        <taxon>Eremothecium</taxon>
    </lineage>
</organism>
<feature type="transmembrane region" description="Helical" evidence="9">
    <location>
        <begin position="172"/>
        <end position="189"/>
    </location>
</feature>
<keyword evidence="7" id="KW-0406">Ion transport</keyword>
<feature type="transmembrane region" description="Helical" evidence="9">
    <location>
        <begin position="247"/>
        <end position="266"/>
    </location>
</feature>
<dbReference type="EMBL" id="CP002499">
    <property type="protein sequence ID" value="AET38661.1"/>
    <property type="molecule type" value="Genomic_DNA"/>
</dbReference>
<dbReference type="KEGG" id="erc:Ecym_3158"/>
<feature type="transmembrane region" description="Helical" evidence="9">
    <location>
        <begin position="32"/>
        <end position="51"/>
    </location>
</feature>
<evidence type="ECO:0000313" key="13">
    <source>
        <dbReference type="Proteomes" id="UP000006790"/>
    </source>
</evidence>
<evidence type="ECO:0000256" key="5">
    <source>
        <dbReference type="ARBA" id="ARBA00022958"/>
    </source>
</evidence>
<evidence type="ECO:0000259" key="10">
    <source>
        <dbReference type="Pfam" id="PF02705"/>
    </source>
</evidence>
<dbReference type="Proteomes" id="UP000006790">
    <property type="component" value="Chromosome 3"/>
</dbReference>
<reference evidence="13" key="1">
    <citation type="journal article" date="2012" name="G3 (Bethesda)">
        <title>Pichia sorbitophila, an interspecies yeast hybrid reveals early steps of genome resolution following polyploidization.</title>
        <authorList>
            <person name="Leh Louis V."/>
            <person name="Despons L."/>
            <person name="Friedrich A."/>
            <person name="Martin T."/>
            <person name="Durrens P."/>
            <person name="Casaregola S."/>
            <person name="Neuveglise C."/>
            <person name="Fairhead C."/>
            <person name="Marck C."/>
            <person name="Cruz J.A."/>
            <person name="Straub M.L."/>
            <person name="Kugler V."/>
            <person name="Sacerdot C."/>
            <person name="Uzunov Z."/>
            <person name="Thierry A."/>
            <person name="Weiss S."/>
            <person name="Bleykasten C."/>
            <person name="De Montigny J."/>
            <person name="Jacques N."/>
            <person name="Jung P."/>
            <person name="Lemaire M."/>
            <person name="Mallet S."/>
            <person name="Morel G."/>
            <person name="Richard G.F."/>
            <person name="Sarkar A."/>
            <person name="Savel G."/>
            <person name="Schacherer J."/>
            <person name="Seret M.L."/>
            <person name="Talla E."/>
            <person name="Samson G."/>
            <person name="Jubin C."/>
            <person name="Poulain J."/>
            <person name="Vacherie B."/>
            <person name="Barbe V."/>
            <person name="Pelletier E."/>
            <person name="Sherman D.J."/>
            <person name="Westhof E."/>
            <person name="Weissenbach J."/>
            <person name="Baret P.V."/>
            <person name="Wincker P."/>
            <person name="Gaillardin C."/>
            <person name="Dujon B."/>
            <person name="Souciet J.L."/>
        </authorList>
    </citation>
    <scope>NUCLEOTIDE SEQUENCE [LARGE SCALE GENOMIC DNA]</scope>
    <source>
        <strain evidence="13">CBS 270.75 / DBVPG 7215 / KCTC 17166 / NRRL Y-17582</strain>
    </source>
</reference>
<evidence type="ECO:0008006" key="14">
    <source>
        <dbReference type="Google" id="ProtNLM"/>
    </source>
</evidence>
<keyword evidence="8 9" id="KW-0472">Membrane</keyword>
<gene>
    <name evidence="12" type="ordered locus">Ecym_3158</name>
</gene>
<feature type="transmembrane region" description="Helical" evidence="9">
    <location>
        <begin position="413"/>
        <end position="436"/>
    </location>
</feature>
<dbReference type="STRING" id="931890.G8JR92"/>
<dbReference type="GO" id="GO:0016020">
    <property type="term" value="C:membrane"/>
    <property type="evidence" value="ECO:0007669"/>
    <property type="project" value="UniProtKB-SubCell"/>
</dbReference>
<evidence type="ECO:0000256" key="9">
    <source>
        <dbReference type="SAM" id="Phobius"/>
    </source>
</evidence>
<feature type="transmembrane region" description="Helical" evidence="9">
    <location>
        <begin position="286"/>
        <end position="305"/>
    </location>
</feature>
<evidence type="ECO:0000256" key="1">
    <source>
        <dbReference type="ARBA" id="ARBA00004141"/>
    </source>
</evidence>
<protein>
    <recommendedName>
        <fullName evidence="14">Potassium transporter</fullName>
    </recommendedName>
</protein>
<keyword evidence="6 9" id="KW-1133">Transmembrane helix</keyword>
<dbReference type="eggNOG" id="ENOG502QPSA">
    <property type="taxonomic scope" value="Eukaryota"/>
</dbReference>
<feature type="transmembrane region" description="Helical" evidence="9">
    <location>
        <begin position="442"/>
        <end position="466"/>
    </location>
</feature>
<evidence type="ECO:0000256" key="3">
    <source>
        <dbReference type="ARBA" id="ARBA00022538"/>
    </source>
</evidence>
<dbReference type="Pfam" id="PF22776">
    <property type="entry name" value="K_trans_C"/>
    <property type="match status" value="1"/>
</dbReference>